<evidence type="ECO:0000256" key="1">
    <source>
        <dbReference type="SAM" id="Phobius"/>
    </source>
</evidence>
<feature type="transmembrane region" description="Helical" evidence="1">
    <location>
        <begin position="45"/>
        <end position="64"/>
    </location>
</feature>
<sequence length="70" mass="8337">MPLLPRARSSVFNKCHRCRVATVKLGFRRAALALVPRSLREQRKISFFFSFVYLILDELMIMLLKLEYFE</sequence>
<keyword evidence="1" id="KW-0812">Transmembrane</keyword>
<evidence type="ECO:0000313" key="2">
    <source>
        <dbReference type="EMBL" id="KAF7812496.1"/>
    </source>
</evidence>
<dbReference type="EMBL" id="JAAIUW010000010">
    <property type="protein sequence ID" value="KAF7812496.1"/>
    <property type="molecule type" value="Genomic_DNA"/>
</dbReference>
<comment type="caution">
    <text evidence="2">The sequence shown here is derived from an EMBL/GenBank/DDBJ whole genome shotgun (WGS) entry which is preliminary data.</text>
</comment>
<protein>
    <submittedName>
        <fullName evidence="2">Uncharacterized protein</fullName>
    </submittedName>
</protein>
<evidence type="ECO:0000313" key="3">
    <source>
        <dbReference type="Proteomes" id="UP000634136"/>
    </source>
</evidence>
<keyword evidence="1" id="KW-1133">Transmembrane helix</keyword>
<name>A0A834WB08_9FABA</name>
<dbReference type="Proteomes" id="UP000634136">
    <property type="component" value="Unassembled WGS sequence"/>
</dbReference>
<gene>
    <name evidence="2" type="ORF">G2W53_033472</name>
</gene>
<keyword evidence="1" id="KW-0472">Membrane</keyword>
<accession>A0A834WB08</accession>
<dbReference type="AlphaFoldDB" id="A0A834WB08"/>
<keyword evidence="3" id="KW-1185">Reference proteome</keyword>
<proteinExistence type="predicted"/>
<reference evidence="2" key="1">
    <citation type="submission" date="2020-09" db="EMBL/GenBank/DDBJ databases">
        <title>Genome-Enabled Discovery of Anthraquinone Biosynthesis in Senna tora.</title>
        <authorList>
            <person name="Kang S.-H."/>
            <person name="Pandey R.P."/>
            <person name="Lee C.-M."/>
            <person name="Sim J.-S."/>
            <person name="Jeong J.-T."/>
            <person name="Choi B.-S."/>
            <person name="Jung M."/>
            <person name="Ginzburg D."/>
            <person name="Zhao K."/>
            <person name="Won S.Y."/>
            <person name="Oh T.-J."/>
            <person name="Yu Y."/>
            <person name="Kim N.-H."/>
            <person name="Lee O.R."/>
            <person name="Lee T.-H."/>
            <person name="Bashyal P."/>
            <person name="Kim T.-S."/>
            <person name="Lee W.-H."/>
            <person name="Kawkins C."/>
            <person name="Kim C.-K."/>
            <person name="Kim J.S."/>
            <person name="Ahn B.O."/>
            <person name="Rhee S.Y."/>
            <person name="Sohng J.K."/>
        </authorList>
    </citation>
    <scope>NUCLEOTIDE SEQUENCE</scope>
    <source>
        <tissue evidence="2">Leaf</tissue>
    </source>
</reference>
<organism evidence="2 3">
    <name type="scientific">Senna tora</name>
    <dbReference type="NCBI Taxonomy" id="362788"/>
    <lineage>
        <taxon>Eukaryota</taxon>
        <taxon>Viridiplantae</taxon>
        <taxon>Streptophyta</taxon>
        <taxon>Embryophyta</taxon>
        <taxon>Tracheophyta</taxon>
        <taxon>Spermatophyta</taxon>
        <taxon>Magnoliopsida</taxon>
        <taxon>eudicotyledons</taxon>
        <taxon>Gunneridae</taxon>
        <taxon>Pentapetalae</taxon>
        <taxon>rosids</taxon>
        <taxon>fabids</taxon>
        <taxon>Fabales</taxon>
        <taxon>Fabaceae</taxon>
        <taxon>Caesalpinioideae</taxon>
        <taxon>Cassia clade</taxon>
        <taxon>Senna</taxon>
    </lineage>
</organism>